<keyword evidence="3" id="KW-1185">Reference proteome</keyword>
<feature type="transmembrane region" description="Helical" evidence="1">
    <location>
        <begin position="118"/>
        <end position="138"/>
    </location>
</feature>
<accession>A0A2S1LGP7</accession>
<sequence length="384" mass="44649">MKDTSLTKNQKQDLVNHIKQSKTFKNAPTSSALLQYLFEATENETSLKEATIDIEFFGGSQNSDKTNPRVRVNVYNLRKKIVSYYEDEGRDEIYHLIIDKGQYQVRFYKKETAVKRKINWAVAIPYIGLFLALFILVLTKIPNSKPDLWKSFLDKNTITNLFIGDHFGITGNTITNGKGWTRDFNINSQKEFYELIDKYPNLKDQIKPSDYSYSTKMGVLATQQLERFYRNYDHDFTIRFTTQSSIVEIKEGNAIYVGPTKNNSPFIPFFNEANPYFKLKEDVLYFSNHPSLESKRFDLTSPKDTVEYAIVSKYPTINNTEHFVFFSQHDIGVSATVEYFTNPENMETFSNRYLKGKKHFTAVFKVKGQNRTNTNIKLEMAVPF</sequence>
<reference evidence="2 3" key="1">
    <citation type="submission" date="2017-04" db="EMBL/GenBank/DDBJ databases">
        <title>Compelte genome sequence of WV33.</title>
        <authorList>
            <person name="Lee P.C."/>
        </authorList>
    </citation>
    <scope>NUCLEOTIDE SEQUENCE [LARGE SCALE GENOMIC DNA]</scope>
    <source>
        <strain evidence="2 3">WV33</strain>
    </source>
</reference>
<keyword evidence="1" id="KW-0812">Transmembrane</keyword>
<keyword evidence="1" id="KW-1133">Transmembrane helix</keyword>
<evidence type="ECO:0000313" key="3">
    <source>
        <dbReference type="Proteomes" id="UP000244527"/>
    </source>
</evidence>
<organism evidence="2 3">
    <name type="scientific">Flavobacterium faecale</name>
    <dbReference type="NCBI Taxonomy" id="1355330"/>
    <lineage>
        <taxon>Bacteria</taxon>
        <taxon>Pseudomonadati</taxon>
        <taxon>Bacteroidota</taxon>
        <taxon>Flavobacteriia</taxon>
        <taxon>Flavobacteriales</taxon>
        <taxon>Flavobacteriaceae</taxon>
        <taxon>Flavobacterium</taxon>
    </lineage>
</organism>
<proteinExistence type="predicted"/>
<dbReference type="EMBL" id="CP020918">
    <property type="protein sequence ID" value="AWG22706.1"/>
    <property type="molecule type" value="Genomic_DNA"/>
</dbReference>
<gene>
    <name evidence="2" type="ORF">FFWV33_14815</name>
</gene>
<name>A0A2S1LGP7_9FLAO</name>
<dbReference type="Proteomes" id="UP000244527">
    <property type="component" value="Chromosome"/>
</dbReference>
<evidence type="ECO:0000313" key="2">
    <source>
        <dbReference type="EMBL" id="AWG22706.1"/>
    </source>
</evidence>
<dbReference type="RefSeq" id="WP_108741623.1">
    <property type="nucleotide sequence ID" value="NZ_CP020918.1"/>
</dbReference>
<dbReference type="KEGG" id="ffa:FFWV33_14815"/>
<dbReference type="AlphaFoldDB" id="A0A2S1LGP7"/>
<protein>
    <submittedName>
        <fullName evidence="2">Uncharacterized protein</fullName>
    </submittedName>
</protein>
<dbReference type="OrthoDB" id="1295312at2"/>
<evidence type="ECO:0000256" key="1">
    <source>
        <dbReference type="SAM" id="Phobius"/>
    </source>
</evidence>
<keyword evidence="1" id="KW-0472">Membrane</keyword>